<protein>
    <submittedName>
        <fullName evidence="3">Transcription factor with AP2 domain(S)</fullName>
    </submittedName>
</protein>
<feature type="region of interest" description="Disordered" evidence="2">
    <location>
        <begin position="220"/>
        <end position="267"/>
    </location>
</feature>
<evidence type="ECO:0000313" key="3">
    <source>
        <dbReference type="EMBL" id="ETO19468.1"/>
    </source>
</evidence>
<keyword evidence="4" id="KW-1185">Reference proteome</keyword>
<dbReference type="InterPro" id="IPR036322">
    <property type="entry name" value="WD40_repeat_dom_sf"/>
</dbReference>
<dbReference type="Gene3D" id="2.130.10.10">
    <property type="entry name" value="YVTN repeat-like/Quinoprotein amine dehydrogenase"/>
    <property type="match status" value="1"/>
</dbReference>
<name>X6N0P8_RETFI</name>
<gene>
    <name evidence="3" type="ORF">RFI_17766</name>
</gene>
<feature type="compositionally biased region" description="Basic and acidic residues" evidence="2">
    <location>
        <begin position="61"/>
        <end position="70"/>
    </location>
</feature>
<dbReference type="EMBL" id="ASPP01013641">
    <property type="protein sequence ID" value="ETO19468.1"/>
    <property type="molecule type" value="Genomic_DNA"/>
</dbReference>
<dbReference type="Proteomes" id="UP000023152">
    <property type="component" value="Unassembled WGS sequence"/>
</dbReference>
<feature type="region of interest" description="Disordered" evidence="2">
    <location>
        <begin position="48"/>
        <end position="77"/>
    </location>
</feature>
<dbReference type="PROSITE" id="PS50294">
    <property type="entry name" value="WD_REPEATS_REGION"/>
    <property type="match status" value="1"/>
</dbReference>
<dbReference type="AlphaFoldDB" id="X6N0P8"/>
<proteinExistence type="predicted"/>
<feature type="compositionally biased region" description="Low complexity" evidence="2">
    <location>
        <begin position="240"/>
        <end position="267"/>
    </location>
</feature>
<feature type="repeat" description="WD" evidence="1">
    <location>
        <begin position="3"/>
        <end position="45"/>
    </location>
</feature>
<dbReference type="PROSITE" id="PS50082">
    <property type="entry name" value="WD_REPEATS_2"/>
    <property type="match status" value="1"/>
</dbReference>
<organism evidence="3 4">
    <name type="scientific">Reticulomyxa filosa</name>
    <dbReference type="NCBI Taxonomy" id="46433"/>
    <lineage>
        <taxon>Eukaryota</taxon>
        <taxon>Sar</taxon>
        <taxon>Rhizaria</taxon>
        <taxon>Retaria</taxon>
        <taxon>Foraminifera</taxon>
        <taxon>Monothalamids</taxon>
        <taxon>Reticulomyxidae</taxon>
        <taxon>Reticulomyxa</taxon>
    </lineage>
</organism>
<evidence type="ECO:0000256" key="2">
    <source>
        <dbReference type="SAM" id="MobiDB-lite"/>
    </source>
</evidence>
<accession>X6N0P8</accession>
<evidence type="ECO:0000313" key="4">
    <source>
        <dbReference type="Proteomes" id="UP000023152"/>
    </source>
</evidence>
<keyword evidence="1" id="KW-0853">WD repeat</keyword>
<reference evidence="3 4" key="1">
    <citation type="journal article" date="2013" name="Curr. Biol.">
        <title>The Genome of the Foraminiferan Reticulomyxa filosa.</title>
        <authorList>
            <person name="Glockner G."/>
            <person name="Hulsmann N."/>
            <person name="Schleicher M."/>
            <person name="Noegel A.A."/>
            <person name="Eichinger L."/>
            <person name="Gallinger C."/>
            <person name="Pawlowski J."/>
            <person name="Sierra R."/>
            <person name="Euteneuer U."/>
            <person name="Pillet L."/>
            <person name="Moustafa A."/>
            <person name="Platzer M."/>
            <person name="Groth M."/>
            <person name="Szafranski K."/>
            <person name="Schliwa M."/>
        </authorList>
    </citation>
    <scope>NUCLEOTIDE SEQUENCE [LARGE SCALE GENOMIC DNA]</scope>
</reference>
<dbReference type="InterPro" id="IPR001680">
    <property type="entry name" value="WD40_rpt"/>
</dbReference>
<comment type="caution">
    <text evidence="3">The sequence shown here is derived from an EMBL/GenBank/DDBJ whole genome shotgun (WGS) entry which is preliminary data.</text>
</comment>
<evidence type="ECO:0000256" key="1">
    <source>
        <dbReference type="PROSITE-ProRule" id="PRU00221"/>
    </source>
</evidence>
<dbReference type="SUPFAM" id="SSF50978">
    <property type="entry name" value="WD40 repeat-like"/>
    <property type="match status" value="1"/>
</dbReference>
<dbReference type="Pfam" id="PF00400">
    <property type="entry name" value="WD40"/>
    <property type="match status" value="1"/>
</dbReference>
<sequence>MSARHHEGQVRCVGWHPTNSRLIITGGDDATVRVWRLYPASNFASVHSTHSQNNVKKKKKKEQETKDTSETTHPTNADNTEHGILLHVFCVQNFFEWLYCFPPFFFFLVGRKLKQQNKKKGNYSRRSSESDIKDKDMLLKRYDPSLQNLHHLLAMTASGMVCALGISPHFNGALVCAVSARNFNKKSCLDMYQLPHWTWNYSSVYRLPLRLQQKRNIVAPKSLQHLQQTDNRPSNRDTNDNNPITTTTTTNDNNNNNNNNTSKNNNDYADILEYDKDFVEHPSVIPLPYGATERGLCFTHIPEVAFVG</sequence>
<dbReference type="OrthoDB" id="1284551at2759"/>
<dbReference type="InterPro" id="IPR015943">
    <property type="entry name" value="WD40/YVTN_repeat-like_dom_sf"/>
</dbReference>